<protein>
    <recommendedName>
        <fullName evidence="2">VOC domain-containing protein</fullName>
    </recommendedName>
</protein>
<proteinExistence type="predicted"/>
<evidence type="ECO:0000313" key="4">
    <source>
        <dbReference type="Proteomes" id="UP000199423"/>
    </source>
</evidence>
<dbReference type="Pfam" id="PF00903">
    <property type="entry name" value="Glyoxalase"/>
    <property type="match status" value="1"/>
</dbReference>
<evidence type="ECO:0000259" key="2">
    <source>
        <dbReference type="PROSITE" id="PS51819"/>
    </source>
</evidence>
<evidence type="ECO:0000313" key="3">
    <source>
        <dbReference type="EMBL" id="SFV37510.1"/>
    </source>
</evidence>
<dbReference type="InterPro" id="IPR029068">
    <property type="entry name" value="Glyas_Bleomycin-R_OHBP_Dase"/>
</dbReference>
<dbReference type="PANTHER" id="PTHR33993">
    <property type="entry name" value="GLYOXALASE-RELATED"/>
    <property type="match status" value="1"/>
</dbReference>
<dbReference type="AlphaFoldDB" id="A0A1I7NSC3"/>
<dbReference type="Gene3D" id="3.10.180.10">
    <property type="entry name" value="2,3-Dihydroxybiphenyl 1,2-Dioxygenase, domain 1"/>
    <property type="match status" value="1"/>
</dbReference>
<reference evidence="4" key="1">
    <citation type="submission" date="2016-10" db="EMBL/GenBank/DDBJ databases">
        <authorList>
            <person name="Varghese N."/>
            <person name="Submissions S."/>
        </authorList>
    </citation>
    <scope>NUCLEOTIDE SEQUENCE [LARGE SCALE GENOMIC DNA]</scope>
    <source>
        <strain evidence="4">DSM 1565</strain>
    </source>
</reference>
<dbReference type="PANTHER" id="PTHR33993:SF14">
    <property type="entry name" value="GB|AAF24581.1"/>
    <property type="match status" value="1"/>
</dbReference>
<feature type="chain" id="PRO_5011527967" description="VOC domain-containing protein" evidence="1">
    <location>
        <begin position="31"/>
        <end position="178"/>
    </location>
</feature>
<dbReference type="STRING" id="51670.SAMN04488557_3199"/>
<name>A0A1I7NSC3_9HYPH</name>
<evidence type="ECO:0000256" key="1">
    <source>
        <dbReference type="SAM" id="SignalP"/>
    </source>
</evidence>
<accession>A0A1I7NSC3</accession>
<dbReference type="RefSeq" id="WP_092868710.1">
    <property type="nucleotide sequence ID" value="NZ_FPCH01000003.1"/>
</dbReference>
<dbReference type="CDD" id="cd07247">
    <property type="entry name" value="SgaA_N_like"/>
    <property type="match status" value="1"/>
</dbReference>
<dbReference type="Proteomes" id="UP000199423">
    <property type="component" value="Unassembled WGS sequence"/>
</dbReference>
<dbReference type="OrthoDB" id="9793039at2"/>
<feature type="domain" description="VOC" evidence="2">
    <location>
        <begin position="43"/>
        <end position="168"/>
    </location>
</feature>
<sequence>MSQIISKPRIAVISLFSAVFAAFFSLPANAQNAAPAAQADNGSVWWNELISANPERSRDFYAGVIGWTPKIVAAEDTSRPPAAGENEYTLFMQNGNESAGLAKYDGKEPTDPKPGWLTYIQVSNVDDAVVEALKKGGKVLKAPTDANNIGRLAIVADPDGNPFGLVTPLSKDSTAAGH</sequence>
<dbReference type="PROSITE" id="PS51819">
    <property type="entry name" value="VOC"/>
    <property type="match status" value="1"/>
</dbReference>
<dbReference type="EMBL" id="FPCH01000003">
    <property type="protein sequence ID" value="SFV37510.1"/>
    <property type="molecule type" value="Genomic_DNA"/>
</dbReference>
<organism evidence="3 4">
    <name type="scientific">Hyphomicrobium facile</name>
    <dbReference type="NCBI Taxonomy" id="51670"/>
    <lineage>
        <taxon>Bacteria</taxon>
        <taxon>Pseudomonadati</taxon>
        <taxon>Pseudomonadota</taxon>
        <taxon>Alphaproteobacteria</taxon>
        <taxon>Hyphomicrobiales</taxon>
        <taxon>Hyphomicrobiaceae</taxon>
        <taxon>Hyphomicrobium</taxon>
    </lineage>
</organism>
<dbReference type="InterPro" id="IPR037523">
    <property type="entry name" value="VOC_core"/>
</dbReference>
<feature type="signal peptide" evidence="1">
    <location>
        <begin position="1"/>
        <end position="30"/>
    </location>
</feature>
<dbReference type="InterPro" id="IPR004360">
    <property type="entry name" value="Glyas_Fos-R_dOase_dom"/>
</dbReference>
<dbReference type="InterPro" id="IPR052164">
    <property type="entry name" value="Anthracycline_SecMetBiosynth"/>
</dbReference>
<keyword evidence="4" id="KW-1185">Reference proteome</keyword>
<dbReference type="SUPFAM" id="SSF54593">
    <property type="entry name" value="Glyoxalase/Bleomycin resistance protein/Dihydroxybiphenyl dioxygenase"/>
    <property type="match status" value="1"/>
</dbReference>
<keyword evidence="1" id="KW-0732">Signal</keyword>
<gene>
    <name evidence="3" type="ORF">SAMN04488557_3199</name>
</gene>